<dbReference type="GO" id="GO:0042254">
    <property type="term" value="P:ribosome biogenesis"/>
    <property type="evidence" value="ECO:0007669"/>
    <property type="project" value="TreeGrafter"/>
</dbReference>
<feature type="compositionally biased region" description="Basic and acidic residues" evidence="7">
    <location>
        <begin position="53"/>
        <end position="69"/>
    </location>
</feature>
<dbReference type="InterPro" id="IPR001680">
    <property type="entry name" value="WD40_rpt"/>
</dbReference>
<feature type="compositionally biased region" description="Polar residues" evidence="7">
    <location>
        <begin position="181"/>
        <end position="193"/>
    </location>
</feature>
<evidence type="ECO:0000256" key="1">
    <source>
        <dbReference type="ARBA" id="ARBA00004123"/>
    </source>
</evidence>
<sequence length="766" mass="84743">MSKRAAEDFEHGGAPLKGGERPEKSGLEDEAVEFEDEFEDEYESEDEIIEAGVDGRPDAEREAEEKAEAMDVDQQTFIVGRNKLEPDQTLSPDLSTYEMLHALSTPWPCLSFDIVKDSLGDNRKTYPATMYAVAGTQADSKREKDNQLMIMKFSGLSRMERDQDDENSSDDDDEDADPILESTSIPLTSTTNRIRAHQTPPLDSSRPPTTLTASMTEAGQVLIHDVTPHLASFDTPGTTITPQQNKPLSTLRMHKAEGYAVDWSPLISTGKLITGDNNGTIYVTTRTSGEGWATDSRPLTGHTGSVEELQWSPSEKNVFASASSDGTIKVWDVRSKSRTAALSVQVSSTDVNVMSWSHQTTHLLASGADDGEWAVWDLRQWKPNTVSSAPTKPTPVASFNFHKEQITSVEWHPTDDSIVAVAAGDDTLTLWDLAVELDDEESKDTGGVAEVPPQLLFVHYMAKAKELHWHPQIPGCLVGTGEAFNVFKTISHSPPPSPHPPPSLLLLQRPPVSRSLNCHTCTAILAIGTNERVSPSAHLRGGDEDADLTGKYNTIPTHPYYHTTTHGDGNEGRKKRRLRLHLITSRLSRPFSQPATNIVNRGISKIAVWGSKNKAVGRSDLRKAAIMNRVKKRMDAAKNFIRLEQEKGRAALSLREIVLQKPRFHELPLPPSPLGLSNYDALDLEDEIGDQFQDESMDEISTIYSDFNIMNPITSDGDDYDYLDAIDGISMQDLPDTPPQPPEDGIVEMLREKERQGDSFFVQVRE</sequence>
<keyword evidence="2 6" id="KW-0853">WD repeat</keyword>
<evidence type="ECO:0000256" key="6">
    <source>
        <dbReference type="PROSITE-ProRule" id="PRU00221"/>
    </source>
</evidence>
<evidence type="ECO:0000313" key="9">
    <source>
        <dbReference type="EMBL" id="KAF4631055.1"/>
    </source>
</evidence>
<dbReference type="InterPro" id="IPR020472">
    <property type="entry name" value="WD40_PAC1"/>
</dbReference>
<dbReference type="SUPFAM" id="SSF50978">
    <property type="entry name" value="WD40 repeat-like"/>
    <property type="match status" value="1"/>
</dbReference>
<dbReference type="Pfam" id="PF00400">
    <property type="entry name" value="WD40"/>
    <property type="match status" value="2"/>
</dbReference>
<dbReference type="PANTHER" id="PTHR45903:SF1">
    <property type="entry name" value="GLUTAMATE-RICH WD REPEAT-CONTAINING PROTEIN 1"/>
    <property type="match status" value="1"/>
</dbReference>
<name>A0A8H4RJ94_9HELO</name>
<dbReference type="InterPro" id="IPR036322">
    <property type="entry name" value="WD40_repeat_dom_sf"/>
</dbReference>
<feature type="region of interest" description="Disordered" evidence="7">
    <location>
        <begin position="535"/>
        <end position="574"/>
    </location>
</feature>
<feature type="compositionally biased region" description="Low complexity" evidence="7">
    <location>
        <begin position="556"/>
        <end position="566"/>
    </location>
</feature>
<dbReference type="PANTHER" id="PTHR45903">
    <property type="entry name" value="GLUTAMATE-RICH WD REPEAT-CONTAINING PROTEIN 1"/>
    <property type="match status" value="1"/>
</dbReference>
<feature type="repeat" description="WD" evidence="6">
    <location>
        <begin position="399"/>
        <end position="433"/>
    </location>
</feature>
<evidence type="ECO:0000313" key="10">
    <source>
        <dbReference type="Proteomes" id="UP000566819"/>
    </source>
</evidence>
<dbReference type="GO" id="GO:0005730">
    <property type="term" value="C:nucleolus"/>
    <property type="evidence" value="ECO:0007669"/>
    <property type="project" value="TreeGrafter"/>
</dbReference>
<accession>A0A8H4RJ94</accession>
<dbReference type="AlphaFoldDB" id="A0A8H4RJ94"/>
<evidence type="ECO:0000256" key="7">
    <source>
        <dbReference type="SAM" id="MobiDB-lite"/>
    </source>
</evidence>
<comment type="caution">
    <text evidence="9">The sequence shown here is derived from an EMBL/GenBank/DDBJ whole genome shotgun (WGS) entry which is preliminary data.</text>
</comment>
<feature type="repeat" description="WD" evidence="6">
    <location>
        <begin position="299"/>
        <end position="341"/>
    </location>
</feature>
<dbReference type="InterPro" id="IPR019775">
    <property type="entry name" value="WD40_repeat_CS"/>
</dbReference>
<protein>
    <recommendedName>
        <fullName evidence="5">Glutamate-rich WD repeat-containing protein 1</fullName>
    </recommendedName>
</protein>
<proteinExistence type="predicted"/>
<evidence type="ECO:0000256" key="5">
    <source>
        <dbReference type="ARBA" id="ARBA00040876"/>
    </source>
</evidence>
<dbReference type="SMART" id="SM00320">
    <property type="entry name" value="WD40"/>
    <property type="match status" value="4"/>
</dbReference>
<feature type="compositionally biased region" description="Acidic residues" evidence="7">
    <location>
        <begin position="162"/>
        <end position="178"/>
    </location>
</feature>
<reference evidence="9 10" key="1">
    <citation type="submission" date="2020-03" db="EMBL/GenBank/DDBJ databases">
        <title>Draft Genome Sequence of Cudoniella acicularis.</title>
        <authorList>
            <person name="Buettner E."/>
            <person name="Kellner H."/>
        </authorList>
    </citation>
    <scope>NUCLEOTIDE SEQUENCE [LARGE SCALE GENOMIC DNA]</scope>
    <source>
        <strain evidence="9 10">DSM 108380</strain>
    </source>
</reference>
<dbReference type="PROSITE" id="PS50294">
    <property type="entry name" value="WD_REPEATS_REGION"/>
    <property type="match status" value="2"/>
</dbReference>
<organism evidence="9 10">
    <name type="scientific">Cudoniella acicularis</name>
    <dbReference type="NCBI Taxonomy" id="354080"/>
    <lineage>
        <taxon>Eukaryota</taxon>
        <taxon>Fungi</taxon>
        <taxon>Dikarya</taxon>
        <taxon>Ascomycota</taxon>
        <taxon>Pezizomycotina</taxon>
        <taxon>Leotiomycetes</taxon>
        <taxon>Helotiales</taxon>
        <taxon>Tricladiaceae</taxon>
        <taxon>Cudoniella</taxon>
    </lineage>
</organism>
<feature type="compositionally biased region" description="Basic and acidic residues" evidence="7">
    <location>
        <begin position="1"/>
        <end position="11"/>
    </location>
</feature>
<dbReference type="InterPro" id="IPR051972">
    <property type="entry name" value="Glutamate-rich_WD_repeat"/>
</dbReference>
<keyword evidence="4" id="KW-0539">Nucleus</keyword>
<dbReference type="Pfam" id="PF12265">
    <property type="entry name" value="CAF1C_H4-bd"/>
    <property type="match status" value="1"/>
</dbReference>
<gene>
    <name evidence="9" type="ORF">G7Y89_g7089</name>
</gene>
<dbReference type="PRINTS" id="PR00320">
    <property type="entry name" value="GPROTEINBRPT"/>
</dbReference>
<evidence type="ECO:0000256" key="4">
    <source>
        <dbReference type="ARBA" id="ARBA00023242"/>
    </source>
</evidence>
<feature type="compositionally biased region" description="Basic and acidic residues" evidence="7">
    <location>
        <begin position="18"/>
        <end position="27"/>
    </location>
</feature>
<dbReference type="OrthoDB" id="2161379at2759"/>
<keyword evidence="3" id="KW-0677">Repeat</keyword>
<evidence type="ECO:0000256" key="3">
    <source>
        <dbReference type="ARBA" id="ARBA00022737"/>
    </source>
</evidence>
<keyword evidence="10" id="KW-1185">Reference proteome</keyword>
<dbReference type="EMBL" id="JAAMPI010000482">
    <property type="protein sequence ID" value="KAF4631055.1"/>
    <property type="molecule type" value="Genomic_DNA"/>
</dbReference>
<evidence type="ECO:0000259" key="8">
    <source>
        <dbReference type="Pfam" id="PF12265"/>
    </source>
</evidence>
<dbReference type="Proteomes" id="UP000566819">
    <property type="component" value="Unassembled WGS sequence"/>
</dbReference>
<dbReference type="PROSITE" id="PS00678">
    <property type="entry name" value="WD_REPEATS_1"/>
    <property type="match status" value="1"/>
</dbReference>
<dbReference type="InterPro" id="IPR022052">
    <property type="entry name" value="Histone-bd_RBBP4-like_N"/>
</dbReference>
<feature type="compositionally biased region" description="Acidic residues" evidence="7">
    <location>
        <begin position="28"/>
        <end position="49"/>
    </location>
</feature>
<dbReference type="PROSITE" id="PS50082">
    <property type="entry name" value="WD_REPEATS_2"/>
    <property type="match status" value="2"/>
</dbReference>
<feature type="domain" description="Histone-binding protein RBBP4-like N-terminal" evidence="8">
    <location>
        <begin position="92"/>
        <end position="156"/>
    </location>
</feature>
<feature type="region of interest" description="Disordered" evidence="7">
    <location>
        <begin position="1"/>
        <end position="69"/>
    </location>
</feature>
<dbReference type="Gene3D" id="2.130.10.10">
    <property type="entry name" value="YVTN repeat-like/Quinoprotein amine dehydrogenase"/>
    <property type="match status" value="1"/>
</dbReference>
<comment type="subcellular location">
    <subcellularLocation>
        <location evidence="1">Nucleus</location>
    </subcellularLocation>
</comment>
<feature type="region of interest" description="Disordered" evidence="7">
    <location>
        <begin position="153"/>
        <end position="211"/>
    </location>
</feature>
<evidence type="ECO:0000256" key="2">
    <source>
        <dbReference type="ARBA" id="ARBA00022574"/>
    </source>
</evidence>
<dbReference type="InterPro" id="IPR015943">
    <property type="entry name" value="WD40/YVTN_repeat-like_dom_sf"/>
</dbReference>